<dbReference type="InterPro" id="IPR012337">
    <property type="entry name" value="RNaseH-like_sf"/>
</dbReference>
<dbReference type="GO" id="GO:0004523">
    <property type="term" value="F:RNA-DNA hybrid ribonuclease activity"/>
    <property type="evidence" value="ECO:0007669"/>
    <property type="project" value="InterPro"/>
</dbReference>
<organism evidence="2 3">
    <name type="scientific">Acanthoscelides obtectus</name>
    <name type="common">Bean weevil</name>
    <name type="synonym">Bruchus obtectus</name>
    <dbReference type="NCBI Taxonomy" id="200917"/>
    <lineage>
        <taxon>Eukaryota</taxon>
        <taxon>Metazoa</taxon>
        <taxon>Ecdysozoa</taxon>
        <taxon>Arthropoda</taxon>
        <taxon>Hexapoda</taxon>
        <taxon>Insecta</taxon>
        <taxon>Pterygota</taxon>
        <taxon>Neoptera</taxon>
        <taxon>Endopterygota</taxon>
        <taxon>Coleoptera</taxon>
        <taxon>Polyphaga</taxon>
        <taxon>Cucujiformia</taxon>
        <taxon>Chrysomeloidea</taxon>
        <taxon>Chrysomelidae</taxon>
        <taxon>Bruchinae</taxon>
        <taxon>Bruchini</taxon>
        <taxon>Acanthoscelides</taxon>
    </lineage>
</organism>
<dbReference type="EMBL" id="CAKOFQ010007450">
    <property type="protein sequence ID" value="CAH2001480.1"/>
    <property type="molecule type" value="Genomic_DNA"/>
</dbReference>
<evidence type="ECO:0000259" key="1">
    <source>
        <dbReference type="PROSITE" id="PS50879"/>
    </source>
</evidence>
<name>A0A9P0PWC8_ACAOB</name>
<gene>
    <name evidence="2" type="ORF">ACAOBT_LOCUS26220</name>
</gene>
<reference evidence="2" key="1">
    <citation type="submission" date="2022-03" db="EMBL/GenBank/DDBJ databases">
        <authorList>
            <person name="Sayadi A."/>
        </authorList>
    </citation>
    <scope>NUCLEOTIDE SEQUENCE</scope>
</reference>
<dbReference type="InterPro" id="IPR002156">
    <property type="entry name" value="RNaseH_domain"/>
</dbReference>
<proteinExistence type="predicted"/>
<evidence type="ECO:0000313" key="3">
    <source>
        <dbReference type="Proteomes" id="UP001152888"/>
    </source>
</evidence>
<evidence type="ECO:0000313" key="2">
    <source>
        <dbReference type="EMBL" id="CAH2001480.1"/>
    </source>
</evidence>
<comment type="caution">
    <text evidence="2">The sequence shown here is derived from an EMBL/GenBank/DDBJ whole genome shotgun (WGS) entry which is preliminary data.</text>
</comment>
<dbReference type="AlphaFoldDB" id="A0A9P0PWC8"/>
<feature type="domain" description="RNase H type-1" evidence="1">
    <location>
        <begin position="1"/>
        <end position="60"/>
    </location>
</feature>
<dbReference type="Proteomes" id="UP001152888">
    <property type="component" value="Unassembled WGS sequence"/>
</dbReference>
<dbReference type="PROSITE" id="PS50879">
    <property type="entry name" value="RNASE_H_1"/>
    <property type="match status" value="1"/>
</dbReference>
<dbReference type="GO" id="GO:0003676">
    <property type="term" value="F:nucleic acid binding"/>
    <property type="evidence" value="ECO:0007669"/>
    <property type="project" value="InterPro"/>
</dbReference>
<dbReference type="Gene3D" id="3.30.420.10">
    <property type="entry name" value="Ribonuclease H-like superfamily/Ribonuclease H"/>
    <property type="match status" value="1"/>
</dbReference>
<keyword evidence="3" id="KW-1185">Reference proteome</keyword>
<dbReference type="Pfam" id="PF00075">
    <property type="entry name" value="RNase_H"/>
    <property type="match status" value="1"/>
</dbReference>
<dbReference type="OrthoDB" id="9991913at2759"/>
<sequence>MSALAGIKQMYPKNPIACEIKKTLLHFRNAERSVKFLWVPSHTGIAGNEEADEAAARAVTDSNSSHKFNHSDVKLLIKDHIIHRWQEKWNFSTSNFHEIMPQVTTTLNLPSHRKNQVVISRMRFGHSLLTHQHLFSNEEPPICPACNTSLTVKHILLECPRYETARRANHLQQSIQESMTSNVDSVLQFLKDTNLYYCI</sequence>
<protein>
    <recommendedName>
        <fullName evidence="1">RNase H type-1 domain-containing protein</fullName>
    </recommendedName>
</protein>
<accession>A0A9P0PWC8</accession>
<dbReference type="SUPFAM" id="SSF53098">
    <property type="entry name" value="Ribonuclease H-like"/>
    <property type="match status" value="1"/>
</dbReference>
<dbReference type="InterPro" id="IPR036397">
    <property type="entry name" value="RNaseH_sf"/>
</dbReference>